<feature type="transmembrane region" description="Helical" evidence="1">
    <location>
        <begin position="240"/>
        <end position="262"/>
    </location>
</feature>
<feature type="domain" description="DUF6533" evidence="2">
    <location>
        <begin position="207"/>
        <end position="235"/>
    </location>
</feature>
<keyword evidence="1" id="KW-0812">Transmembrane</keyword>
<feature type="transmembrane region" description="Helical" evidence="1">
    <location>
        <begin position="148"/>
        <end position="168"/>
    </location>
</feature>
<feature type="transmembrane region" description="Helical" evidence="1">
    <location>
        <begin position="68"/>
        <end position="88"/>
    </location>
</feature>
<dbReference type="Pfam" id="PF20151">
    <property type="entry name" value="DUF6533"/>
    <property type="match status" value="1"/>
</dbReference>
<accession>R7T2P6</accession>
<dbReference type="InterPro" id="IPR045340">
    <property type="entry name" value="DUF6533"/>
</dbReference>
<feature type="transmembrane region" description="Helical" evidence="1">
    <location>
        <begin position="322"/>
        <end position="341"/>
    </location>
</feature>
<feature type="transmembrane region" description="Helical" evidence="1">
    <location>
        <begin position="7"/>
        <end position="30"/>
    </location>
</feature>
<dbReference type="RefSeq" id="XP_007365523.1">
    <property type="nucleotide sequence ID" value="XM_007365461.1"/>
</dbReference>
<feature type="transmembrane region" description="Helical" evidence="1">
    <location>
        <begin position="95"/>
        <end position="115"/>
    </location>
</feature>
<feature type="transmembrane region" description="Helical" evidence="1">
    <location>
        <begin position="175"/>
        <end position="194"/>
    </location>
</feature>
<dbReference type="KEGG" id="dsq:DICSQDRAFT_169839"/>
<evidence type="ECO:0000256" key="1">
    <source>
        <dbReference type="SAM" id="Phobius"/>
    </source>
</evidence>
<protein>
    <recommendedName>
        <fullName evidence="2">DUF6533 domain-containing protein</fullName>
    </recommendedName>
</protein>
<feature type="transmembrane region" description="Helical" evidence="1">
    <location>
        <begin position="269"/>
        <end position="291"/>
    </location>
</feature>
<dbReference type="OrthoDB" id="2744882at2759"/>
<organism evidence="3 4">
    <name type="scientific">Dichomitus squalens (strain LYAD-421)</name>
    <name type="common">Western red white-rot fungus</name>
    <dbReference type="NCBI Taxonomy" id="732165"/>
    <lineage>
        <taxon>Eukaryota</taxon>
        <taxon>Fungi</taxon>
        <taxon>Dikarya</taxon>
        <taxon>Basidiomycota</taxon>
        <taxon>Agaricomycotina</taxon>
        <taxon>Agaricomycetes</taxon>
        <taxon>Polyporales</taxon>
        <taxon>Polyporaceae</taxon>
        <taxon>Dichomitus</taxon>
    </lineage>
</organism>
<evidence type="ECO:0000313" key="3">
    <source>
        <dbReference type="EMBL" id="EJF61822.1"/>
    </source>
</evidence>
<dbReference type="HOGENOM" id="CLU_512897_0_0_1"/>
<name>R7T2P6_DICSQ</name>
<gene>
    <name evidence="3" type="ORF">DICSQDRAFT_169839</name>
</gene>
<keyword evidence="1" id="KW-0472">Membrane</keyword>
<dbReference type="EMBL" id="JH719408">
    <property type="protein sequence ID" value="EJF61822.1"/>
    <property type="molecule type" value="Genomic_DNA"/>
</dbReference>
<sequence length="531" mass="58611">MVPLKHTLPAWIVISATSTSYLVLMVHQFVNSHAFKAELVKAKHDPLGKWFQVRTLSPLVYLLVRDGLVYFVMMFSASMLNLAITIHFNRREIQAMGVPIILAVASISFVNSHAFKAELVKAKHDPLGKWFQVRTLSPLVYLLVRDGLVYFVMMFSASMLNLAITIHFNRREIQAMGVPIILAVASISGIKLFVQLIGDTTVVNRAAAAASTWVAYDICLTLGEEVELVWKCRGWPWFEAFGAATAVAALFGEGMFVLRLWAAYRENKYVLALIAFCFTAELASSITVGIIEARTITILPRPAGLPIPGCYTLANVPLRNSLGAWIVNCTVATTFFALMLYKFFTGEAFKFELSEATRNPLAKWTEVRRFSPLLYLLLRDGTTYFAMIFLVNAVNMALSIREEGRALEGMGVAWTIAVSSVASSRLLLNLRGFISGNDNMSGGKSERTTMRFEDNLATSETLGQDEDVACSGDIEECARESMAFRDIMPDVAPSTPELVVPVEEVHVVTIDALMSSSDTDVSRGSVNLPVI</sequence>
<reference evidence="3 4" key="1">
    <citation type="journal article" date="2012" name="Science">
        <title>The Paleozoic origin of enzymatic lignin decomposition reconstructed from 31 fungal genomes.</title>
        <authorList>
            <person name="Floudas D."/>
            <person name="Binder M."/>
            <person name="Riley R."/>
            <person name="Barry K."/>
            <person name="Blanchette R.A."/>
            <person name="Henrissat B."/>
            <person name="Martinez A.T."/>
            <person name="Otillar R."/>
            <person name="Spatafora J.W."/>
            <person name="Yadav J.S."/>
            <person name="Aerts A."/>
            <person name="Benoit I."/>
            <person name="Boyd A."/>
            <person name="Carlson A."/>
            <person name="Copeland A."/>
            <person name="Coutinho P.M."/>
            <person name="de Vries R.P."/>
            <person name="Ferreira P."/>
            <person name="Findley K."/>
            <person name="Foster B."/>
            <person name="Gaskell J."/>
            <person name="Glotzer D."/>
            <person name="Gorecki P."/>
            <person name="Heitman J."/>
            <person name="Hesse C."/>
            <person name="Hori C."/>
            <person name="Igarashi K."/>
            <person name="Jurgens J.A."/>
            <person name="Kallen N."/>
            <person name="Kersten P."/>
            <person name="Kohler A."/>
            <person name="Kuees U."/>
            <person name="Kumar T.K.A."/>
            <person name="Kuo A."/>
            <person name="LaButti K."/>
            <person name="Larrondo L.F."/>
            <person name="Lindquist E."/>
            <person name="Ling A."/>
            <person name="Lombard V."/>
            <person name="Lucas S."/>
            <person name="Lundell T."/>
            <person name="Martin R."/>
            <person name="McLaughlin D.J."/>
            <person name="Morgenstern I."/>
            <person name="Morin E."/>
            <person name="Murat C."/>
            <person name="Nagy L.G."/>
            <person name="Nolan M."/>
            <person name="Ohm R.A."/>
            <person name="Patyshakuliyeva A."/>
            <person name="Rokas A."/>
            <person name="Ruiz-Duenas F.J."/>
            <person name="Sabat G."/>
            <person name="Salamov A."/>
            <person name="Samejima M."/>
            <person name="Schmutz J."/>
            <person name="Slot J.C."/>
            <person name="St John F."/>
            <person name="Stenlid J."/>
            <person name="Sun H."/>
            <person name="Sun S."/>
            <person name="Syed K."/>
            <person name="Tsang A."/>
            <person name="Wiebenga A."/>
            <person name="Young D."/>
            <person name="Pisabarro A."/>
            <person name="Eastwood D.C."/>
            <person name="Martin F."/>
            <person name="Cullen D."/>
            <person name="Grigoriev I.V."/>
            <person name="Hibbett D.S."/>
        </authorList>
    </citation>
    <scope>NUCLEOTIDE SEQUENCE [LARGE SCALE GENOMIC DNA]</scope>
    <source>
        <strain evidence="3 4">LYAD-421 SS1</strain>
    </source>
</reference>
<dbReference type="AlphaFoldDB" id="R7T2P6"/>
<evidence type="ECO:0000313" key="4">
    <source>
        <dbReference type="Proteomes" id="UP000053319"/>
    </source>
</evidence>
<dbReference type="GeneID" id="18839041"/>
<evidence type="ECO:0000259" key="2">
    <source>
        <dbReference type="Pfam" id="PF20151"/>
    </source>
</evidence>
<keyword evidence="1" id="KW-1133">Transmembrane helix</keyword>
<proteinExistence type="predicted"/>
<dbReference type="Proteomes" id="UP000053319">
    <property type="component" value="Unassembled WGS sequence"/>
</dbReference>